<feature type="domain" description="Helicase C-terminal" evidence="8">
    <location>
        <begin position="392"/>
        <end position="561"/>
    </location>
</feature>
<feature type="region of interest" description="Disordered" evidence="6">
    <location>
        <begin position="687"/>
        <end position="815"/>
    </location>
</feature>
<dbReference type="PROSITE" id="PS51192">
    <property type="entry name" value="HELICASE_ATP_BIND_1"/>
    <property type="match status" value="1"/>
</dbReference>
<keyword evidence="1 5" id="KW-0547">Nucleotide-binding</keyword>
<dbReference type="Pfam" id="PF00271">
    <property type="entry name" value="Helicase_C"/>
    <property type="match status" value="1"/>
</dbReference>
<organism evidence="9 10">
    <name type="scientific">Psilocybe cf. subviscida</name>
    <dbReference type="NCBI Taxonomy" id="2480587"/>
    <lineage>
        <taxon>Eukaryota</taxon>
        <taxon>Fungi</taxon>
        <taxon>Dikarya</taxon>
        <taxon>Basidiomycota</taxon>
        <taxon>Agaricomycotina</taxon>
        <taxon>Agaricomycetes</taxon>
        <taxon>Agaricomycetidae</taxon>
        <taxon>Agaricales</taxon>
        <taxon>Agaricineae</taxon>
        <taxon>Strophariaceae</taxon>
        <taxon>Psilocybe</taxon>
    </lineage>
</organism>
<dbReference type="GO" id="GO:0005524">
    <property type="term" value="F:ATP binding"/>
    <property type="evidence" value="ECO:0007669"/>
    <property type="project" value="UniProtKB-UniRule"/>
</dbReference>
<feature type="domain" description="Helicase ATP-binding" evidence="7">
    <location>
        <begin position="149"/>
        <end position="355"/>
    </location>
</feature>
<dbReference type="GO" id="GO:0003723">
    <property type="term" value="F:RNA binding"/>
    <property type="evidence" value="ECO:0007669"/>
    <property type="project" value="UniProtKB-UniRule"/>
</dbReference>
<dbReference type="EMBL" id="JAACJJ010000030">
    <property type="protein sequence ID" value="KAF5318425.1"/>
    <property type="molecule type" value="Genomic_DNA"/>
</dbReference>
<dbReference type="GO" id="GO:0016787">
    <property type="term" value="F:hydrolase activity"/>
    <property type="evidence" value="ECO:0007669"/>
    <property type="project" value="UniProtKB-KW"/>
</dbReference>
<evidence type="ECO:0000259" key="7">
    <source>
        <dbReference type="PROSITE" id="PS51192"/>
    </source>
</evidence>
<gene>
    <name evidence="9" type="ORF">D9619_010927</name>
</gene>
<feature type="compositionally biased region" description="Gly residues" evidence="6">
    <location>
        <begin position="793"/>
        <end position="807"/>
    </location>
</feature>
<keyword evidence="5" id="KW-0347">Helicase</keyword>
<evidence type="ECO:0000256" key="2">
    <source>
        <dbReference type="ARBA" id="ARBA00022801"/>
    </source>
</evidence>
<name>A0A8H5B7Z1_9AGAR</name>
<evidence type="ECO:0000313" key="10">
    <source>
        <dbReference type="Proteomes" id="UP000567179"/>
    </source>
</evidence>
<dbReference type="Pfam" id="PF00270">
    <property type="entry name" value="DEAD"/>
    <property type="match status" value="1"/>
</dbReference>
<dbReference type="PROSITE" id="PS51194">
    <property type="entry name" value="HELICASE_CTER"/>
    <property type="match status" value="1"/>
</dbReference>
<evidence type="ECO:0000313" key="9">
    <source>
        <dbReference type="EMBL" id="KAF5318425.1"/>
    </source>
</evidence>
<dbReference type="OrthoDB" id="193716at2759"/>
<evidence type="ECO:0000256" key="5">
    <source>
        <dbReference type="RuleBase" id="RU365068"/>
    </source>
</evidence>
<evidence type="ECO:0000256" key="1">
    <source>
        <dbReference type="ARBA" id="ARBA00022741"/>
    </source>
</evidence>
<comment type="similarity">
    <text evidence="5">Belongs to the DEAD box helicase family.</text>
</comment>
<sequence length="815" mass="87985">MASLTSSLSTQVARSASLARSHAAISATKPFGLAAYAPVLRRSFVMSALTRSALPRQLFPCDMLLARNASTAARAARIPEAIYAEEVEAEAEGRDVKDPATHFQTISGRVHPDTLKAITVHPFQHTHMSAVQARIFPLLPQLAEPHDSQSSKDSPRDLLVKAKTGTGKTMGFLVPAIEARIKMIEAHVEQARINSGLNNFSTADAAKTARAFATKNVGTLIISPTRELATQIAVEAQNLTTHHKGFGVQILVGGENKYKQISNWSGRKDVVVATPGRIMDLLDSEPSFEAALKSTKVLVLDEADTLLEMGFREDIERISSYLPPAPTRQTFLFSATVSKAIQGIASTLLHPRHTFINCVSDDEVATHTHIPQYTTTIKNGADVIPHVLKLIAHDQLLCQREGRKSKVILFSSTTKMTQLLATILNEANRAKQFSALPAPTRLYEMHSKRDMSQRIRVSKSFREDVAPSSGSVLVTSDVSARGVDYPGVTRVIQLGLPPSVEMYVHRIGRTGRGGDRGGQGRGDLVICNWEQPWLSQLTKETGTALKTVTGADINREVKEFLDEAPSSRGGYSQANYDELAGLVASITARIGHPSYDGNTYPGAVGSETVSSTLASHAGFYASRFKQLPNAAILAGIQALFQEMCAHPRQMALPRKLREMMGGARDDSGYRKRGTAFAYSDYGAGRRDRYSDYEATPGRFGGIGRIGGGRRDAPAFDSGRPSSFAGRGGGGGGYGERSAPAYATDFARGSSPRGASFDRQPEPYRSSFRQPAQEPDDDGSDSRTSRFSKSFSGGSRGGGGGCRSGGRGSQKFDDDW</sequence>
<evidence type="ECO:0000256" key="3">
    <source>
        <dbReference type="ARBA" id="ARBA00022840"/>
    </source>
</evidence>
<dbReference type="Proteomes" id="UP000567179">
    <property type="component" value="Unassembled WGS sequence"/>
</dbReference>
<dbReference type="GO" id="GO:0003724">
    <property type="term" value="F:RNA helicase activity"/>
    <property type="evidence" value="ECO:0007669"/>
    <property type="project" value="UniProtKB-EC"/>
</dbReference>
<comment type="catalytic activity">
    <reaction evidence="5">
        <text>ATP + H2O = ADP + phosphate + H(+)</text>
        <dbReference type="Rhea" id="RHEA:13065"/>
        <dbReference type="ChEBI" id="CHEBI:15377"/>
        <dbReference type="ChEBI" id="CHEBI:15378"/>
        <dbReference type="ChEBI" id="CHEBI:30616"/>
        <dbReference type="ChEBI" id="CHEBI:43474"/>
        <dbReference type="ChEBI" id="CHEBI:456216"/>
        <dbReference type="EC" id="3.6.4.13"/>
    </reaction>
</comment>
<dbReference type="InterPro" id="IPR001650">
    <property type="entry name" value="Helicase_C-like"/>
</dbReference>
<comment type="function">
    <text evidence="5">RNA helicase.</text>
</comment>
<evidence type="ECO:0000256" key="4">
    <source>
        <dbReference type="ARBA" id="ARBA00022884"/>
    </source>
</evidence>
<accession>A0A8H5B7Z1</accession>
<dbReference type="SMART" id="SM00487">
    <property type="entry name" value="DEXDc"/>
    <property type="match status" value="1"/>
</dbReference>
<dbReference type="InterPro" id="IPR014001">
    <property type="entry name" value="Helicase_ATP-bd"/>
</dbReference>
<dbReference type="Gene3D" id="3.40.50.300">
    <property type="entry name" value="P-loop containing nucleotide triphosphate hydrolases"/>
    <property type="match status" value="2"/>
</dbReference>
<dbReference type="InterPro" id="IPR011545">
    <property type="entry name" value="DEAD/DEAH_box_helicase_dom"/>
</dbReference>
<evidence type="ECO:0000259" key="8">
    <source>
        <dbReference type="PROSITE" id="PS51194"/>
    </source>
</evidence>
<evidence type="ECO:0000256" key="6">
    <source>
        <dbReference type="SAM" id="MobiDB-lite"/>
    </source>
</evidence>
<dbReference type="EC" id="3.6.4.13" evidence="5"/>
<protein>
    <recommendedName>
        <fullName evidence="5">ATP-dependent RNA helicase</fullName>
        <ecNumber evidence="5">3.6.4.13</ecNumber>
    </recommendedName>
</protein>
<keyword evidence="4 5" id="KW-0694">RNA-binding</keyword>
<keyword evidence="3 5" id="KW-0067">ATP-binding</keyword>
<proteinExistence type="inferred from homology"/>
<dbReference type="SMART" id="SM00490">
    <property type="entry name" value="HELICc"/>
    <property type="match status" value="1"/>
</dbReference>
<dbReference type="PANTHER" id="PTHR24031">
    <property type="entry name" value="RNA HELICASE"/>
    <property type="match status" value="1"/>
</dbReference>
<dbReference type="AlphaFoldDB" id="A0A8H5B7Z1"/>
<reference evidence="9 10" key="1">
    <citation type="journal article" date="2020" name="ISME J.">
        <title>Uncovering the hidden diversity of litter-decomposition mechanisms in mushroom-forming fungi.</title>
        <authorList>
            <person name="Floudas D."/>
            <person name="Bentzer J."/>
            <person name="Ahren D."/>
            <person name="Johansson T."/>
            <person name="Persson P."/>
            <person name="Tunlid A."/>
        </authorList>
    </citation>
    <scope>NUCLEOTIDE SEQUENCE [LARGE SCALE GENOMIC DNA]</scope>
    <source>
        <strain evidence="9 10">CBS 101986</strain>
    </source>
</reference>
<feature type="compositionally biased region" description="Gly residues" evidence="6">
    <location>
        <begin position="725"/>
        <end position="734"/>
    </location>
</feature>
<comment type="caution">
    <text evidence="9">The sequence shown here is derived from an EMBL/GenBank/DDBJ whole genome shotgun (WGS) entry which is preliminary data.</text>
</comment>
<dbReference type="SUPFAM" id="SSF52540">
    <property type="entry name" value="P-loop containing nucleoside triphosphate hydrolases"/>
    <property type="match status" value="1"/>
</dbReference>
<keyword evidence="2 5" id="KW-0378">Hydrolase</keyword>
<keyword evidence="10" id="KW-1185">Reference proteome</keyword>
<dbReference type="InterPro" id="IPR027417">
    <property type="entry name" value="P-loop_NTPase"/>
</dbReference>
<comment type="domain">
    <text evidence="5">The Q motif is unique to and characteristic of the DEAD box family of RNA helicases and controls ATP binding and hydrolysis.</text>
</comment>